<evidence type="ECO:0000313" key="2">
    <source>
        <dbReference type="EMBL" id="KAB1212599.1"/>
    </source>
</evidence>
<feature type="compositionally biased region" description="Polar residues" evidence="1">
    <location>
        <begin position="1"/>
        <end position="12"/>
    </location>
</feature>
<feature type="region of interest" description="Disordered" evidence="1">
    <location>
        <begin position="245"/>
        <end position="283"/>
    </location>
</feature>
<feature type="region of interest" description="Disordered" evidence="1">
    <location>
        <begin position="125"/>
        <end position="154"/>
    </location>
</feature>
<gene>
    <name evidence="2" type="ORF">CJ030_MR5G022566</name>
</gene>
<proteinExistence type="predicted"/>
<dbReference type="AlphaFoldDB" id="A0A6A1VI92"/>
<comment type="caution">
    <text evidence="2">The sequence shown here is derived from an EMBL/GenBank/DDBJ whole genome shotgun (WGS) entry which is preliminary data.</text>
</comment>
<name>A0A6A1VI92_9ROSI</name>
<protein>
    <submittedName>
        <fullName evidence="2">Uncharacterized protein</fullName>
    </submittedName>
</protein>
<evidence type="ECO:0000256" key="1">
    <source>
        <dbReference type="SAM" id="MobiDB-lite"/>
    </source>
</evidence>
<dbReference type="Proteomes" id="UP000516437">
    <property type="component" value="Chromosome 5"/>
</dbReference>
<evidence type="ECO:0000313" key="3">
    <source>
        <dbReference type="Proteomes" id="UP000516437"/>
    </source>
</evidence>
<organism evidence="2 3">
    <name type="scientific">Morella rubra</name>
    <name type="common">Chinese bayberry</name>
    <dbReference type="NCBI Taxonomy" id="262757"/>
    <lineage>
        <taxon>Eukaryota</taxon>
        <taxon>Viridiplantae</taxon>
        <taxon>Streptophyta</taxon>
        <taxon>Embryophyta</taxon>
        <taxon>Tracheophyta</taxon>
        <taxon>Spermatophyta</taxon>
        <taxon>Magnoliopsida</taxon>
        <taxon>eudicotyledons</taxon>
        <taxon>Gunneridae</taxon>
        <taxon>Pentapetalae</taxon>
        <taxon>rosids</taxon>
        <taxon>fabids</taxon>
        <taxon>Fagales</taxon>
        <taxon>Myricaceae</taxon>
        <taxon>Morella</taxon>
    </lineage>
</organism>
<reference evidence="2 3" key="1">
    <citation type="journal article" date="2019" name="Plant Biotechnol. J.">
        <title>The red bayberry genome and genetic basis of sex determination.</title>
        <authorList>
            <person name="Jia H.M."/>
            <person name="Jia H.J."/>
            <person name="Cai Q.L."/>
            <person name="Wang Y."/>
            <person name="Zhao H.B."/>
            <person name="Yang W.F."/>
            <person name="Wang G.Y."/>
            <person name="Li Y.H."/>
            <person name="Zhan D.L."/>
            <person name="Shen Y.T."/>
            <person name="Niu Q.F."/>
            <person name="Chang L."/>
            <person name="Qiu J."/>
            <person name="Zhao L."/>
            <person name="Xie H.B."/>
            <person name="Fu W.Y."/>
            <person name="Jin J."/>
            <person name="Li X.W."/>
            <person name="Jiao Y."/>
            <person name="Zhou C.C."/>
            <person name="Tu T."/>
            <person name="Chai C.Y."/>
            <person name="Gao J.L."/>
            <person name="Fan L.J."/>
            <person name="van de Weg E."/>
            <person name="Wang J.Y."/>
            <person name="Gao Z.S."/>
        </authorList>
    </citation>
    <scope>NUCLEOTIDE SEQUENCE [LARGE SCALE GENOMIC DNA]</scope>
    <source>
        <tissue evidence="2">Leaves</tissue>
    </source>
</reference>
<dbReference type="EMBL" id="RXIC02000023">
    <property type="protein sequence ID" value="KAB1212599.1"/>
    <property type="molecule type" value="Genomic_DNA"/>
</dbReference>
<sequence length="283" mass="29858">MANASGSSSGVTKTPRVPERREGHWGPSQMMEANFEVFYTEYHFPRGACFLLLFENETPYTNGDLGEICFFEAPLKSGKRCYEPYFGGAGPCRYLTSEERDRVDAVTGIGSMDWSVMGLGGTLSPVTTPTSDMSETPIVNSSEASGEDMPNAPSGTQNTILLSNSNSSSRSNLPKVGIDLGAHSGMFPPSGVLSAIPSSAEVPFLELPSVFRVTIVGGLDTSMPVLVGVPSTQAVHVGGGFEVPPNLSARGKGQAVSPTTSDNLGESDTELPASPAWHSRPYA</sequence>
<feature type="compositionally biased region" description="Polar residues" evidence="1">
    <location>
        <begin position="256"/>
        <end position="266"/>
    </location>
</feature>
<feature type="compositionally biased region" description="Polar residues" evidence="1">
    <location>
        <begin position="125"/>
        <end position="144"/>
    </location>
</feature>
<feature type="region of interest" description="Disordered" evidence="1">
    <location>
        <begin position="1"/>
        <end position="26"/>
    </location>
</feature>
<keyword evidence="3" id="KW-1185">Reference proteome</keyword>
<accession>A0A6A1VI92</accession>